<comment type="similarity">
    <text evidence="2 7">Belongs to the ExbD/TolR family.</text>
</comment>
<evidence type="ECO:0000256" key="7">
    <source>
        <dbReference type="RuleBase" id="RU003879"/>
    </source>
</evidence>
<keyword evidence="7" id="KW-0813">Transport</keyword>
<evidence type="ECO:0000313" key="10">
    <source>
        <dbReference type="Proteomes" id="UP001139408"/>
    </source>
</evidence>
<keyword evidence="5 8" id="KW-1133">Transmembrane helix</keyword>
<dbReference type="AlphaFoldDB" id="A0A9X1Z6J9"/>
<evidence type="ECO:0000256" key="2">
    <source>
        <dbReference type="ARBA" id="ARBA00005811"/>
    </source>
</evidence>
<evidence type="ECO:0000256" key="3">
    <source>
        <dbReference type="ARBA" id="ARBA00022475"/>
    </source>
</evidence>
<evidence type="ECO:0000256" key="5">
    <source>
        <dbReference type="ARBA" id="ARBA00022989"/>
    </source>
</evidence>
<dbReference type="GO" id="GO:0015031">
    <property type="term" value="P:protein transport"/>
    <property type="evidence" value="ECO:0007669"/>
    <property type="project" value="UniProtKB-KW"/>
</dbReference>
<keyword evidence="7" id="KW-0653">Protein transport</keyword>
<name>A0A9X1Z6J9_9GAMM</name>
<dbReference type="GO" id="GO:0005886">
    <property type="term" value="C:plasma membrane"/>
    <property type="evidence" value="ECO:0007669"/>
    <property type="project" value="UniProtKB-SubCell"/>
</dbReference>
<protein>
    <submittedName>
        <fullName evidence="9">Biopolymer transporter ExbD</fullName>
    </submittedName>
</protein>
<evidence type="ECO:0000256" key="1">
    <source>
        <dbReference type="ARBA" id="ARBA00004162"/>
    </source>
</evidence>
<evidence type="ECO:0000256" key="4">
    <source>
        <dbReference type="ARBA" id="ARBA00022692"/>
    </source>
</evidence>
<comment type="caution">
    <text evidence="9">The sequence shown here is derived from an EMBL/GenBank/DDBJ whole genome shotgun (WGS) entry which is preliminary data.</text>
</comment>
<dbReference type="GO" id="GO:0022857">
    <property type="term" value="F:transmembrane transporter activity"/>
    <property type="evidence" value="ECO:0007669"/>
    <property type="project" value="InterPro"/>
</dbReference>
<evidence type="ECO:0000256" key="8">
    <source>
        <dbReference type="SAM" id="Phobius"/>
    </source>
</evidence>
<gene>
    <name evidence="9" type="ORF">L2749_03825</name>
</gene>
<reference evidence="9" key="1">
    <citation type="submission" date="2022-01" db="EMBL/GenBank/DDBJ databases">
        <title>Whole genome-based taxonomy of the Shewanellaceae.</title>
        <authorList>
            <person name="Martin-Rodriguez A.J."/>
        </authorList>
    </citation>
    <scope>NUCLEOTIDE SEQUENCE</scope>
    <source>
        <strain evidence="9">DSM 23803</strain>
    </source>
</reference>
<dbReference type="EMBL" id="JAKILJ010000005">
    <property type="protein sequence ID" value="MCL1104387.1"/>
    <property type="molecule type" value="Genomic_DNA"/>
</dbReference>
<dbReference type="InterPro" id="IPR003400">
    <property type="entry name" value="ExbD"/>
</dbReference>
<accession>A0A9X1Z6J9</accession>
<dbReference type="Pfam" id="PF02472">
    <property type="entry name" value="ExbD"/>
    <property type="match status" value="1"/>
</dbReference>
<keyword evidence="10" id="KW-1185">Reference proteome</keyword>
<feature type="transmembrane region" description="Helical" evidence="8">
    <location>
        <begin position="13"/>
        <end position="33"/>
    </location>
</feature>
<proteinExistence type="inferred from homology"/>
<sequence>MIRLNQHNSTPPVGINVMPLVDVIFILLIFFLLRSHVQQGLVLDLPAVKTSETVTQQYWMVSITAEDQLQFNGIDIEKTALKKLLLMAQKKVKSRRLIVLNMDKHATVDTLVFVMDTVRQIGLYNLVISTETAAETEVINDQ</sequence>
<evidence type="ECO:0000313" key="9">
    <source>
        <dbReference type="EMBL" id="MCL1104387.1"/>
    </source>
</evidence>
<organism evidence="9 10">
    <name type="scientific">Shewanella algicola</name>
    <dbReference type="NCBI Taxonomy" id="640633"/>
    <lineage>
        <taxon>Bacteria</taxon>
        <taxon>Pseudomonadati</taxon>
        <taxon>Pseudomonadota</taxon>
        <taxon>Gammaproteobacteria</taxon>
        <taxon>Alteromonadales</taxon>
        <taxon>Shewanellaceae</taxon>
        <taxon>Shewanella</taxon>
    </lineage>
</organism>
<dbReference type="Gene3D" id="3.30.420.270">
    <property type="match status" value="1"/>
</dbReference>
<evidence type="ECO:0000256" key="6">
    <source>
        <dbReference type="ARBA" id="ARBA00023136"/>
    </source>
</evidence>
<comment type="subcellular location">
    <subcellularLocation>
        <location evidence="1">Cell membrane</location>
        <topology evidence="1">Single-pass membrane protein</topology>
    </subcellularLocation>
    <subcellularLocation>
        <location evidence="7">Cell membrane</location>
        <topology evidence="7">Single-pass type II membrane protein</topology>
    </subcellularLocation>
</comment>
<dbReference type="PANTHER" id="PTHR30558">
    <property type="entry name" value="EXBD MEMBRANE COMPONENT OF PMF-DRIVEN MACROMOLECULE IMPORT SYSTEM"/>
    <property type="match status" value="1"/>
</dbReference>
<keyword evidence="6 8" id="KW-0472">Membrane</keyword>
<dbReference type="Proteomes" id="UP001139408">
    <property type="component" value="Unassembled WGS sequence"/>
</dbReference>
<keyword evidence="3" id="KW-1003">Cell membrane</keyword>
<dbReference type="PANTHER" id="PTHR30558:SF3">
    <property type="entry name" value="BIOPOLYMER TRANSPORT PROTEIN EXBD-RELATED"/>
    <property type="match status" value="1"/>
</dbReference>
<dbReference type="RefSeq" id="WP_188924036.1">
    <property type="nucleotide sequence ID" value="NZ_BMQI01000006.1"/>
</dbReference>
<keyword evidence="4 7" id="KW-0812">Transmembrane</keyword>